<dbReference type="InterPro" id="IPR000792">
    <property type="entry name" value="Tscrpt_reg_LuxR_C"/>
</dbReference>
<dbReference type="GO" id="GO:0006355">
    <property type="term" value="P:regulation of DNA-templated transcription"/>
    <property type="evidence" value="ECO:0007669"/>
    <property type="project" value="InterPro"/>
</dbReference>
<keyword evidence="1" id="KW-0805">Transcription regulation</keyword>
<dbReference type="InterPro" id="IPR016032">
    <property type="entry name" value="Sig_transdc_resp-reg_C-effctor"/>
</dbReference>
<evidence type="ECO:0000313" key="5">
    <source>
        <dbReference type="EMBL" id="QFZ18588.1"/>
    </source>
</evidence>
<dbReference type="RefSeq" id="WP_153278120.1">
    <property type="nucleotide sequence ID" value="NZ_CP034550.1"/>
</dbReference>
<dbReference type="SMART" id="SM00421">
    <property type="entry name" value="HTH_LUXR"/>
    <property type="match status" value="1"/>
</dbReference>
<proteinExistence type="predicted"/>
<keyword evidence="6" id="KW-1185">Reference proteome</keyword>
<dbReference type="KEGG" id="ssyi:EKG83_14960"/>
<dbReference type="Pfam" id="PF00196">
    <property type="entry name" value="GerE"/>
    <property type="match status" value="1"/>
</dbReference>
<evidence type="ECO:0000256" key="3">
    <source>
        <dbReference type="ARBA" id="ARBA00023163"/>
    </source>
</evidence>
<gene>
    <name evidence="5" type="ORF">EKG83_14960</name>
</gene>
<reference evidence="6" key="1">
    <citation type="journal article" date="2021" name="Curr. Microbiol.">
        <title>Complete genome of nocamycin-producing strain Saccharothrix syringae NRRL B-16468 reveals the biosynthetic potential for secondary metabolites.</title>
        <authorList>
            <person name="Mo X."/>
            <person name="Yang S."/>
        </authorList>
    </citation>
    <scope>NUCLEOTIDE SEQUENCE [LARGE SCALE GENOMIC DNA]</scope>
    <source>
        <strain evidence="6">ATCC 51364 / DSM 43886 / JCM 6844 / KCTC 9398 / NBRC 14523 / NRRL B-16468 / INA 2240</strain>
    </source>
</reference>
<dbReference type="InterPro" id="IPR036388">
    <property type="entry name" value="WH-like_DNA-bd_sf"/>
</dbReference>
<evidence type="ECO:0000313" key="6">
    <source>
        <dbReference type="Proteomes" id="UP000325787"/>
    </source>
</evidence>
<keyword evidence="2" id="KW-0238">DNA-binding</keyword>
<dbReference type="EMBL" id="CP034550">
    <property type="protein sequence ID" value="QFZ18588.1"/>
    <property type="molecule type" value="Genomic_DNA"/>
</dbReference>
<sequence length="208" mass="22369">MRKVKVALQAADPLSRAGLIGYIEDHPGLVVLPAEQRHLAEVAVVAVDRLSAEVVAGMRRAATEVGTPVVLVVGELEESELPTAVECRVVAVLPRAVATAERLVHGVVTAAAGDGVMPPHLVGALIRDVERLQRQLLALDGVGSRDRLTPREEQVLRMMAEGLDTAEIAVRLSYSERTVKNVIYGVTTRFNLRNRPHAVAYAVRAGLI</sequence>
<organism evidence="5 6">
    <name type="scientific">Saccharothrix syringae</name>
    <name type="common">Nocardiopsis syringae</name>
    <dbReference type="NCBI Taxonomy" id="103733"/>
    <lineage>
        <taxon>Bacteria</taxon>
        <taxon>Bacillati</taxon>
        <taxon>Actinomycetota</taxon>
        <taxon>Actinomycetes</taxon>
        <taxon>Pseudonocardiales</taxon>
        <taxon>Pseudonocardiaceae</taxon>
        <taxon>Saccharothrix</taxon>
    </lineage>
</organism>
<name>A0A5Q0GXA1_SACSY</name>
<dbReference type="GO" id="GO:0003677">
    <property type="term" value="F:DNA binding"/>
    <property type="evidence" value="ECO:0007669"/>
    <property type="project" value="UniProtKB-KW"/>
</dbReference>
<feature type="domain" description="HTH luxR-type" evidence="4">
    <location>
        <begin position="141"/>
        <end position="206"/>
    </location>
</feature>
<dbReference type="PRINTS" id="PR00038">
    <property type="entry name" value="HTHLUXR"/>
</dbReference>
<evidence type="ECO:0000256" key="2">
    <source>
        <dbReference type="ARBA" id="ARBA00023125"/>
    </source>
</evidence>
<evidence type="ECO:0000259" key="4">
    <source>
        <dbReference type="PROSITE" id="PS50043"/>
    </source>
</evidence>
<evidence type="ECO:0000256" key="1">
    <source>
        <dbReference type="ARBA" id="ARBA00023015"/>
    </source>
</evidence>
<protein>
    <submittedName>
        <fullName evidence="5">Response regulator transcription factor</fullName>
    </submittedName>
</protein>
<dbReference type="PROSITE" id="PS50043">
    <property type="entry name" value="HTH_LUXR_2"/>
    <property type="match status" value="1"/>
</dbReference>
<dbReference type="PANTHER" id="PTHR44688:SF16">
    <property type="entry name" value="DNA-BINDING TRANSCRIPTIONAL ACTIVATOR DEVR_DOSR"/>
    <property type="match status" value="1"/>
</dbReference>
<dbReference type="Proteomes" id="UP000325787">
    <property type="component" value="Chromosome"/>
</dbReference>
<dbReference type="CDD" id="cd06170">
    <property type="entry name" value="LuxR_C_like"/>
    <property type="match status" value="1"/>
</dbReference>
<dbReference type="Gene3D" id="1.10.10.10">
    <property type="entry name" value="Winged helix-like DNA-binding domain superfamily/Winged helix DNA-binding domain"/>
    <property type="match status" value="1"/>
</dbReference>
<dbReference type="AlphaFoldDB" id="A0A5Q0GXA1"/>
<dbReference type="SUPFAM" id="SSF46894">
    <property type="entry name" value="C-terminal effector domain of the bipartite response regulators"/>
    <property type="match status" value="1"/>
</dbReference>
<dbReference type="PANTHER" id="PTHR44688">
    <property type="entry name" value="DNA-BINDING TRANSCRIPTIONAL ACTIVATOR DEVR_DOSR"/>
    <property type="match status" value="1"/>
</dbReference>
<keyword evidence="3" id="KW-0804">Transcription</keyword>
<accession>A0A5Q0GXA1</accession>